<dbReference type="AlphaFoldDB" id="A0AAW0SF75"/>
<keyword evidence="2" id="KW-1185">Reference proteome</keyword>
<evidence type="ECO:0000313" key="2">
    <source>
        <dbReference type="Proteomes" id="UP001487740"/>
    </source>
</evidence>
<comment type="caution">
    <text evidence="1">The sequence shown here is derived from an EMBL/GenBank/DDBJ whole genome shotgun (WGS) entry which is preliminary data.</text>
</comment>
<sequence length="102" mass="10839">NLRQQVAAPVVGTRGRGNGFNFVPALVVIGWRSIHELRVEEAHLQAQAGRAAGGAWPCLVLCCEDGKPLSAPIHSPSSSLNLLVTLVTPLQAPIHSPILFFP</sequence>
<proteinExistence type="predicted"/>
<evidence type="ECO:0000313" key="1">
    <source>
        <dbReference type="EMBL" id="KAK8373664.1"/>
    </source>
</evidence>
<protein>
    <submittedName>
        <fullName evidence="1">Uncharacterized protein</fullName>
    </submittedName>
</protein>
<organism evidence="1 2">
    <name type="scientific">Scylla paramamosain</name>
    <name type="common">Mud crab</name>
    <dbReference type="NCBI Taxonomy" id="85552"/>
    <lineage>
        <taxon>Eukaryota</taxon>
        <taxon>Metazoa</taxon>
        <taxon>Ecdysozoa</taxon>
        <taxon>Arthropoda</taxon>
        <taxon>Crustacea</taxon>
        <taxon>Multicrustacea</taxon>
        <taxon>Malacostraca</taxon>
        <taxon>Eumalacostraca</taxon>
        <taxon>Eucarida</taxon>
        <taxon>Decapoda</taxon>
        <taxon>Pleocyemata</taxon>
        <taxon>Brachyura</taxon>
        <taxon>Eubrachyura</taxon>
        <taxon>Portunoidea</taxon>
        <taxon>Portunidae</taxon>
        <taxon>Portuninae</taxon>
        <taxon>Scylla</taxon>
    </lineage>
</organism>
<gene>
    <name evidence="1" type="ORF">O3P69_016170</name>
</gene>
<dbReference type="Proteomes" id="UP001487740">
    <property type="component" value="Unassembled WGS sequence"/>
</dbReference>
<name>A0AAW0SF75_SCYPA</name>
<reference evidence="1 2" key="1">
    <citation type="submission" date="2023-03" db="EMBL/GenBank/DDBJ databases">
        <title>High-quality genome of Scylla paramamosain provides insights in environmental adaptation.</title>
        <authorList>
            <person name="Zhang L."/>
        </authorList>
    </citation>
    <scope>NUCLEOTIDE SEQUENCE [LARGE SCALE GENOMIC DNA]</scope>
    <source>
        <strain evidence="1">LZ_2023a</strain>
        <tissue evidence="1">Muscle</tissue>
    </source>
</reference>
<dbReference type="EMBL" id="JARAKH010001026">
    <property type="protein sequence ID" value="KAK8373664.1"/>
    <property type="molecule type" value="Genomic_DNA"/>
</dbReference>
<accession>A0AAW0SF75</accession>
<feature type="non-terminal residue" evidence="1">
    <location>
        <position position="1"/>
    </location>
</feature>